<keyword evidence="14" id="KW-1185">Reference proteome</keyword>
<evidence type="ECO:0000256" key="5">
    <source>
        <dbReference type="ARBA" id="ARBA00022729"/>
    </source>
</evidence>
<keyword evidence="5" id="KW-0732">Signal</keyword>
<dbReference type="GO" id="GO:0038187">
    <property type="term" value="F:pattern recognition receptor activity"/>
    <property type="evidence" value="ECO:0007669"/>
    <property type="project" value="TreeGrafter"/>
</dbReference>
<dbReference type="GO" id="GO:0007249">
    <property type="term" value="P:canonical NF-kappaB signal transduction"/>
    <property type="evidence" value="ECO:0007669"/>
    <property type="project" value="TreeGrafter"/>
</dbReference>
<name>A0A8T2IVP2_9PIPI</name>
<keyword evidence="6" id="KW-0677">Repeat</keyword>
<keyword evidence="9 12" id="KW-0472">Membrane</keyword>
<dbReference type="Gene3D" id="3.80.10.10">
    <property type="entry name" value="Ribonuclease Inhibitor"/>
    <property type="match status" value="1"/>
</dbReference>
<reference evidence="13" key="1">
    <citation type="thesis" date="2020" institute="ProQuest LLC" country="789 East Eisenhower Parkway, Ann Arbor, MI, USA">
        <title>Comparative Genomics and Chromosome Evolution.</title>
        <authorList>
            <person name="Mudd A.B."/>
        </authorList>
    </citation>
    <scope>NUCLEOTIDE SEQUENCE</scope>
    <source>
        <strain evidence="13">Female2</strain>
        <tissue evidence="13">Blood</tissue>
    </source>
</reference>
<evidence type="ECO:0000313" key="14">
    <source>
        <dbReference type="Proteomes" id="UP000812440"/>
    </source>
</evidence>
<keyword evidence="10" id="KW-0675">Receptor</keyword>
<evidence type="ECO:0000256" key="6">
    <source>
        <dbReference type="ARBA" id="ARBA00022737"/>
    </source>
</evidence>
<dbReference type="AlphaFoldDB" id="A0A8T2IVP2"/>
<comment type="caution">
    <text evidence="13">The sequence shown here is derived from an EMBL/GenBank/DDBJ whole genome shotgun (WGS) entry which is preliminary data.</text>
</comment>
<dbReference type="PROSITE" id="PS51450">
    <property type="entry name" value="LRR"/>
    <property type="match status" value="3"/>
</dbReference>
<accession>A0A8T2IVP2</accession>
<evidence type="ECO:0000256" key="11">
    <source>
        <dbReference type="ARBA" id="ARBA00023180"/>
    </source>
</evidence>
<evidence type="ECO:0000256" key="12">
    <source>
        <dbReference type="SAM" id="Phobius"/>
    </source>
</evidence>
<dbReference type="InterPro" id="IPR003591">
    <property type="entry name" value="Leu-rich_rpt_typical-subtyp"/>
</dbReference>
<dbReference type="GO" id="GO:0051607">
    <property type="term" value="P:defense response to virus"/>
    <property type="evidence" value="ECO:0007669"/>
    <property type="project" value="TreeGrafter"/>
</dbReference>
<dbReference type="OrthoDB" id="6363818at2759"/>
<dbReference type="SUPFAM" id="SSF52058">
    <property type="entry name" value="L domain-like"/>
    <property type="match status" value="1"/>
</dbReference>
<proteinExistence type="predicted"/>
<organism evidence="13 14">
    <name type="scientific">Hymenochirus boettgeri</name>
    <name type="common">Congo dwarf clawed frog</name>
    <dbReference type="NCBI Taxonomy" id="247094"/>
    <lineage>
        <taxon>Eukaryota</taxon>
        <taxon>Metazoa</taxon>
        <taxon>Chordata</taxon>
        <taxon>Craniata</taxon>
        <taxon>Vertebrata</taxon>
        <taxon>Euteleostomi</taxon>
        <taxon>Amphibia</taxon>
        <taxon>Batrachia</taxon>
        <taxon>Anura</taxon>
        <taxon>Pipoidea</taxon>
        <taxon>Pipidae</taxon>
        <taxon>Pipinae</taxon>
        <taxon>Hymenochirus</taxon>
    </lineage>
</organism>
<feature type="transmembrane region" description="Helical" evidence="12">
    <location>
        <begin position="210"/>
        <end position="231"/>
    </location>
</feature>
<evidence type="ECO:0000313" key="13">
    <source>
        <dbReference type="EMBL" id="KAG8437005.1"/>
    </source>
</evidence>
<keyword evidence="7" id="KW-0967">Endosome</keyword>
<dbReference type="SMART" id="SM00364">
    <property type="entry name" value="LRR_BAC"/>
    <property type="match status" value="3"/>
</dbReference>
<dbReference type="GO" id="GO:0005886">
    <property type="term" value="C:plasma membrane"/>
    <property type="evidence" value="ECO:0007669"/>
    <property type="project" value="TreeGrafter"/>
</dbReference>
<evidence type="ECO:0000256" key="7">
    <source>
        <dbReference type="ARBA" id="ARBA00022753"/>
    </source>
</evidence>
<dbReference type="GO" id="GO:0032755">
    <property type="term" value="P:positive regulation of interleukin-6 production"/>
    <property type="evidence" value="ECO:0007669"/>
    <property type="project" value="TreeGrafter"/>
</dbReference>
<evidence type="ECO:0000256" key="2">
    <source>
        <dbReference type="ARBA" id="ARBA00004370"/>
    </source>
</evidence>
<gene>
    <name evidence="13" type="ORF">GDO86_007912</name>
</gene>
<evidence type="ECO:0000256" key="9">
    <source>
        <dbReference type="ARBA" id="ARBA00023136"/>
    </source>
</evidence>
<evidence type="ECO:0000256" key="1">
    <source>
        <dbReference type="ARBA" id="ARBA00004177"/>
    </source>
</evidence>
<evidence type="ECO:0000256" key="8">
    <source>
        <dbReference type="ARBA" id="ARBA00022989"/>
    </source>
</evidence>
<dbReference type="Pfam" id="PF13855">
    <property type="entry name" value="LRR_8"/>
    <property type="match status" value="1"/>
</dbReference>
<dbReference type="GO" id="GO:0005768">
    <property type="term" value="C:endosome"/>
    <property type="evidence" value="ECO:0007669"/>
    <property type="project" value="UniProtKB-SubCell"/>
</dbReference>
<evidence type="ECO:0000256" key="4">
    <source>
        <dbReference type="ARBA" id="ARBA00022692"/>
    </source>
</evidence>
<protein>
    <submittedName>
        <fullName evidence="13">Uncharacterized protein</fullName>
    </submittedName>
</protein>
<comment type="subcellular location">
    <subcellularLocation>
        <location evidence="1">Endosome</location>
    </subcellularLocation>
    <subcellularLocation>
        <location evidence="2">Membrane</location>
    </subcellularLocation>
</comment>
<sequence>MLADGDADYTCNCTVLETLSGWSALGSKHCCLNLSLSEDTLDWNFFTSLLRLQVLNLSYSGITRITDTVRGIKATNIEELYLDHNHLTELPEGFLSNAPNLKVLHLEYNQLCHLPTNFLLASNNILRLDLSYNNLISIPPSTFKPSLSQFGFSNNSLECTCALYDHLGPFFYGSNSSKVLEELICFSPRDAIGLQLRNVERGSICRSHSLTVALICIPLLLVLCLVCWYICCRKQKGTYANPSRECSLVTVDRNGAGNMGEYHHYEPRQQFSKDRREIEVNKFNDPILLKPSSALLGSSRDLYEEVEIKLGTSADSLVEGEGQISRDGPGLMLAVQEEDDDQELRAGDELDGETVSVTEVMKDSTDREKLYMNQSTDYYSLVPGIELEDSDHCEYENIDLS</sequence>
<dbReference type="InterPro" id="IPR001611">
    <property type="entry name" value="Leu-rich_rpt"/>
</dbReference>
<keyword evidence="11" id="KW-0325">Glycoprotein</keyword>
<dbReference type="SMART" id="SM00369">
    <property type="entry name" value="LRR_TYP"/>
    <property type="match status" value="4"/>
</dbReference>
<evidence type="ECO:0000256" key="3">
    <source>
        <dbReference type="ARBA" id="ARBA00022614"/>
    </source>
</evidence>
<evidence type="ECO:0000256" key="10">
    <source>
        <dbReference type="ARBA" id="ARBA00023170"/>
    </source>
</evidence>
<keyword evidence="4 12" id="KW-0812">Transmembrane</keyword>
<dbReference type="GO" id="GO:0002224">
    <property type="term" value="P:toll-like receptor signaling pathway"/>
    <property type="evidence" value="ECO:0007669"/>
    <property type="project" value="TreeGrafter"/>
</dbReference>
<dbReference type="Proteomes" id="UP000812440">
    <property type="component" value="Chromosome 4"/>
</dbReference>
<keyword evidence="8 12" id="KW-1133">Transmembrane helix</keyword>
<keyword evidence="3" id="KW-0433">Leucine-rich repeat</keyword>
<dbReference type="InterPro" id="IPR032675">
    <property type="entry name" value="LRR_dom_sf"/>
</dbReference>
<dbReference type="PANTHER" id="PTHR47410:SF5">
    <property type="entry name" value="TOLL-LIKE RECEPTOR 3"/>
    <property type="match status" value="1"/>
</dbReference>
<dbReference type="EMBL" id="JAACNH010000007">
    <property type="protein sequence ID" value="KAG8437005.1"/>
    <property type="molecule type" value="Genomic_DNA"/>
</dbReference>
<dbReference type="PANTHER" id="PTHR47410">
    <property type="entry name" value="TOLL-LIKE RECEPTOR 7-RELATED"/>
    <property type="match status" value="1"/>
</dbReference>